<dbReference type="Proteomes" id="UP001175227">
    <property type="component" value="Unassembled WGS sequence"/>
</dbReference>
<proteinExistence type="predicted"/>
<dbReference type="AlphaFoldDB" id="A0AA39NV66"/>
<gene>
    <name evidence="1" type="ORF">IW261DRAFT_820618</name>
</gene>
<protein>
    <submittedName>
        <fullName evidence="1">Uncharacterized protein</fullName>
    </submittedName>
</protein>
<comment type="caution">
    <text evidence="1">The sequence shown here is derived from an EMBL/GenBank/DDBJ whole genome shotgun (WGS) entry which is preliminary data.</text>
</comment>
<organism evidence="1 2">
    <name type="scientific">Armillaria novae-zelandiae</name>
    <dbReference type="NCBI Taxonomy" id="153914"/>
    <lineage>
        <taxon>Eukaryota</taxon>
        <taxon>Fungi</taxon>
        <taxon>Dikarya</taxon>
        <taxon>Basidiomycota</taxon>
        <taxon>Agaricomycotina</taxon>
        <taxon>Agaricomycetes</taxon>
        <taxon>Agaricomycetidae</taxon>
        <taxon>Agaricales</taxon>
        <taxon>Marasmiineae</taxon>
        <taxon>Physalacriaceae</taxon>
        <taxon>Armillaria</taxon>
    </lineage>
</organism>
<dbReference type="EMBL" id="JAUEPR010000043">
    <property type="protein sequence ID" value="KAK0472204.1"/>
    <property type="molecule type" value="Genomic_DNA"/>
</dbReference>
<accession>A0AA39NV66</accession>
<evidence type="ECO:0000313" key="2">
    <source>
        <dbReference type="Proteomes" id="UP001175227"/>
    </source>
</evidence>
<reference evidence="1" key="1">
    <citation type="submission" date="2023-06" db="EMBL/GenBank/DDBJ databases">
        <authorList>
            <consortium name="Lawrence Berkeley National Laboratory"/>
            <person name="Ahrendt S."/>
            <person name="Sahu N."/>
            <person name="Indic B."/>
            <person name="Wong-Bajracharya J."/>
            <person name="Merenyi Z."/>
            <person name="Ke H.-M."/>
            <person name="Monk M."/>
            <person name="Kocsube S."/>
            <person name="Drula E."/>
            <person name="Lipzen A."/>
            <person name="Balint B."/>
            <person name="Henrissat B."/>
            <person name="Andreopoulos B."/>
            <person name="Martin F.M."/>
            <person name="Harder C.B."/>
            <person name="Rigling D."/>
            <person name="Ford K.L."/>
            <person name="Foster G.D."/>
            <person name="Pangilinan J."/>
            <person name="Papanicolaou A."/>
            <person name="Barry K."/>
            <person name="LaButti K."/>
            <person name="Viragh M."/>
            <person name="Koriabine M."/>
            <person name="Yan M."/>
            <person name="Riley R."/>
            <person name="Champramary S."/>
            <person name="Plett K.L."/>
            <person name="Tsai I.J."/>
            <person name="Slot J."/>
            <person name="Sipos G."/>
            <person name="Plett J."/>
            <person name="Nagy L.G."/>
            <person name="Grigoriev I.V."/>
        </authorList>
    </citation>
    <scope>NUCLEOTIDE SEQUENCE</scope>
    <source>
        <strain evidence="1">ICMP 16352</strain>
    </source>
</reference>
<keyword evidence="2" id="KW-1185">Reference proteome</keyword>
<name>A0AA39NV66_9AGAR</name>
<sequence>MRQHITLRQFVQFRRWLTCLLLTGRRKGSEGHGERMQFMSQLSTVFEELLPLNYRFTLIMLLSHTDYKTSLDVCLVNQLRLYKWDENDASNPGRRKLEDSSFQTTLMQRLRLDANTMYLLSDCNLTIFVTEGLAQRRCLAMAVGSQSSALSPSVT</sequence>
<evidence type="ECO:0000313" key="1">
    <source>
        <dbReference type="EMBL" id="KAK0472204.1"/>
    </source>
</evidence>